<dbReference type="Proteomes" id="UP000481643">
    <property type="component" value="Unassembled WGS sequence"/>
</dbReference>
<dbReference type="AlphaFoldDB" id="A0A6L3YTQ8"/>
<proteinExistence type="predicted"/>
<accession>A0A6L3YTQ8</accession>
<dbReference type="CDD" id="cd19958">
    <property type="entry name" value="pyocin_knob"/>
    <property type="match status" value="1"/>
</dbReference>
<evidence type="ECO:0000313" key="2">
    <source>
        <dbReference type="Proteomes" id="UP000481643"/>
    </source>
</evidence>
<sequence>MAYQDQFYTTGTVTVTSGSPTVTGAGTGWQTALIQGGVLYVRGGAYPILTVDSETKITLAVPYTGTNGSGVIYAVDRQRSAATSAVAMNDRLAQIIASIQTAQPASGNLEALAGLTSAANKGIMFTGAGTAGTFDLTAIALTILGRPNGSAIYGDLGVVPEGQLPGRLRAIPVLVDNCNTITESGFYKLAANSTGAPETATMVLLHIAYADNAARQIAFRHSSNAFYERANVSGTWSTWYRMYSGANIVSTVSQSGGVPNGGIIQRGSNSNGHFTRYADGTQECWRNNLTATPSTSSTCDVAWTFPASFVDDDIFGSVTGRSFGGVPNNMRYGLPIFSVSSSSTASVGFGSNGEFASSGIDIRVYAKGRWF</sequence>
<gene>
    <name evidence="1" type="ORF">F9L08_08135</name>
</gene>
<dbReference type="EMBL" id="WBVX01000006">
    <property type="protein sequence ID" value="KAB2687513.1"/>
    <property type="molecule type" value="Genomic_DNA"/>
</dbReference>
<organism evidence="1 2">
    <name type="scientific">Brucella tritici</name>
    <dbReference type="NCBI Taxonomy" id="94626"/>
    <lineage>
        <taxon>Bacteria</taxon>
        <taxon>Pseudomonadati</taxon>
        <taxon>Pseudomonadota</taxon>
        <taxon>Alphaproteobacteria</taxon>
        <taxon>Hyphomicrobiales</taxon>
        <taxon>Brucellaceae</taxon>
        <taxon>Brucella/Ochrobactrum group</taxon>
        <taxon>Brucella</taxon>
    </lineage>
</organism>
<comment type="caution">
    <text evidence="1">The sequence shown here is derived from an EMBL/GenBank/DDBJ whole genome shotgun (WGS) entry which is preliminary data.</text>
</comment>
<evidence type="ECO:0000313" key="1">
    <source>
        <dbReference type="EMBL" id="KAB2687513.1"/>
    </source>
</evidence>
<reference evidence="1 2" key="1">
    <citation type="submission" date="2019-09" db="EMBL/GenBank/DDBJ databases">
        <title>Taxonomic organization of the family Brucellaceae based on a phylogenomic approach.</title>
        <authorList>
            <person name="Leclercq S."/>
            <person name="Cloeckaert A."/>
            <person name="Zygmunt M.S."/>
        </authorList>
    </citation>
    <scope>NUCLEOTIDE SEQUENCE [LARGE SCALE GENOMIC DNA]</scope>
    <source>
        <strain evidence="1 2">WS1830</strain>
    </source>
</reference>
<protein>
    <submittedName>
        <fullName evidence="1">Uncharacterized protein</fullName>
    </submittedName>
</protein>
<dbReference type="RefSeq" id="WP_151651479.1">
    <property type="nucleotide sequence ID" value="NZ_WBVX01000006.1"/>
</dbReference>
<name>A0A6L3YTQ8_9HYPH</name>